<dbReference type="InterPro" id="IPR042047">
    <property type="entry name" value="SleB_dom1"/>
</dbReference>
<dbReference type="AlphaFoldDB" id="A0A914W970"/>
<protein>
    <submittedName>
        <fullName evidence="4">Cell wall hydrolase SleB domain-containing protein</fullName>
    </submittedName>
</protein>
<reference evidence="4" key="1">
    <citation type="submission" date="2022-11" db="UniProtKB">
        <authorList>
            <consortium name="WormBaseParasite"/>
        </authorList>
    </citation>
    <scope>IDENTIFICATION</scope>
</reference>
<dbReference type="GO" id="GO:0016787">
    <property type="term" value="F:hydrolase activity"/>
    <property type="evidence" value="ECO:0007669"/>
    <property type="project" value="InterPro"/>
</dbReference>
<keyword evidence="3" id="KW-1185">Reference proteome</keyword>
<evidence type="ECO:0000259" key="2">
    <source>
        <dbReference type="Pfam" id="PF07486"/>
    </source>
</evidence>
<evidence type="ECO:0000313" key="3">
    <source>
        <dbReference type="Proteomes" id="UP000887566"/>
    </source>
</evidence>
<name>A0A914W970_9BILA</name>
<feature type="domain" description="Cell wall hydrolase SleB" evidence="2">
    <location>
        <begin position="43"/>
        <end position="153"/>
    </location>
</feature>
<sequence>MISFFAIQWIFLSMCVMRTVATIQAHLSERDVFAKTVYAEARGEPVEGQVWVAWVIKNRARMNRGYWGGNTIKGVCLKKGQFECWNGKSDIDVSGEPQVYQRIHRLTDAIYVAPPGNDPSGGADHYNNPDKEGYPPWTKNCKRLRKIGHHQFYKGP</sequence>
<keyword evidence="1" id="KW-0732">Signal</keyword>
<accession>A0A914W970</accession>
<dbReference type="InterPro" id="IPR011105">
    <property type="entry name" value="Cell_wall_hydrolase_SleB"/>
</dbReference>
<dbReference type="WBParaSite" id="PSAMB.scaffold3371size18542.g21317.t1">
    <property type="protein sequence ID" value="PSAMB.scaffold3371size18542.g21317.t1"/>
    <property type="gene ID" value="PSAMB.scaffold3371size18542.g21317"/>
</dbReference>
<evidence type="ECO:0000313" key="4">
    <source>
        <dbReference type="WBParaSite" id="PSAMB.scaffold3371size18542.g21317.t1"/>
    </source>
</evidence>
<feature type="signal peptide" evidence="1">
    <location>
        <begin position="1"/>
        <end position="21"/>
    </location>
</feature>
<dbReference type="Gene3D" id="1.10.10.2520">
    <property type="entry name" value="Cell wall hydrolase SleB, domain 1"/>
    <property type="match status" value="1"/>
</dbReference>
<dbReference type="Pfam" id="PF07486">
    <property type="entry name" value="Hydrolase_2"/>
    <property type="match status" value="1"/>
</dbReference>
<proteinExistence type="predicted"/>
<dbReference type="Proteomes" id="UP000887566">
    <property type="component" value="Unplaced"/>
</dbReference>
<evidence type="ECO:0000256" key="1">
    <source>
        <dbReference type="SAM" id="SignalP"/>
    </source>
</evidence>
<feature type="chain" id="PRO_5037363855" evidence="1">
    <location>
        <begin position="22"/>
        <end position="156"/>
    </location>
</feature>
<dbReference type="Gene3D" id="6.20.240.60">
    <property type="match status" value="1"/>
</dbReference>
<organism evidence="3 4">
    <name type="scientific">Plectus sambesii</name>
    <dbReference type="NCBI Taxonomy" id="2011161"/>
    <lineage>
        <taxon>Eukaryota</taxon>
        <taxon>Metazoa</taxon>
        <taxon>Ecdysozoa</taxon>
        <taxon>Nematoda</taxon>
        <taxon>Chromadorea</taxon>
        <taxon>Plectida</taxon>
        <taxon>Plectina</taxon>
        <taxon>Plectoidea</taxon>
        <taxon>Plectidae</taxon>
        <taxon>Plectus</taxon>
    </lineage>
</organism>